<evidence type="ECO:0000256" key="1">
    <source>
        <dbReference type="SAM" id="MobiDB-lite"/>
    </source>
</evidence>
<name>A0A975L9K0_9ACTN</name>
<feature type="signal peptide" evidence="2">
    <location>
        <begin position="1"/>
        <end position="25"/>
    </location>
</feature>
<dbReference type="EMBL" id="CP074402">
    <property type="protein sequence ID" value="QVJ01586.1"/>
    <property type="molecule type" value="Genomic_DNA"/>
</dbReference>
<dbReference type="KEGG" id="nec:KGD82_27385"/>
<organism evidence="3 4">
    <name type="scientific">Nocardiopsis eucommiae</name>
    <dbReference type="NCBI Taxonomy" id="2831970"/>
    <lineage>
        <taxon>Bacteria</taxon>
        <taxon>Bacillati</taxon>
        <taxon>Actinomycetota</taxon>
        <taxon>Actinomycetes</taxon>
        <taxon>Streptosporangiales</taxon>
        <taxon>Nocardiopsidaceae</taxon>
        <taxon>Nocardiopsis</taxon>
    </lineage>
</organism>
<proteinExistence type="predicted"/>
<reference evidence="3" key="1">
    <citation type="submission" date="2021-05" db="EMBL/GenBank/DDBJ databases">
        <authorList>
            <person name="Kaiqin L."/>
            <person name="Jian G."/>
        </authorList>
    </citation>
    <scope>NUCLEOTIDE SEQUENCE</scope>
    <source>
        <strain evidence="3">HDS5</strain>
    </source>
</reference>
<dbReference type="AlphaFoldDB" id="A0A975L9K0"/>
<keyword evidence="2" id="KW-0732">Signal</keyword>
<gene>
    <name evidence="3" type="ORF">KGD82_27385</name>
</gene>
<accession>A0A975L9K0</accession>
<evidence type="ECO:0000313" key="3">
    <source>
        <dbReference type="EMBL" id="QVJ01586.1"/>
    </source>
</evidence>
<feature type="chain" id="PRO_5036926213" evidence="2">
    <location>
        <begin position="26"/>
        <end position="97"/>
    </location>
</feature>
<evidence type="ECO:0000313" key="4">
    <source>
        <dbReference type="Proteomes" id="UP000682416"/>
    </source>
</evidence>
<feature type="region of interest" description="Disordered" evidence="1">
    <location>
        <begin position="23"/>
        <end position="97"/>
    </location>
</feature>
<feature type="compositionally biased region" description="Low complexity" evidence="1">
    <location>
        <begin position="37"/>
        <end position="48"/>
    </location>
</feature>
<dbReference type="Proteomes" id="UP000682416">
    <property type="component" value="Chromosome"/>
</dbReference>
<dbReference type="RefSeq" id="WP_378747075.1">
    <property type="nucleotide sequence ID" value="NZ_CBDRIY010000002.1"/>
</dbReference>
<sequence>MRVKSRVLIVAAMAAAFFGTAPAFASDDSPVLPAPEAPSEAPGPVAPEDPSVEEPTPAPAEPAPEEPTSGPVEPKPSDPVDEAGPVAPIEQDPNYTG</sequence>
<evidence type="ECO:0000256" key="2">
    <source>
        <dbReference type="SAM" id="SignalP"/>
    </source>
</evidence>
<keyword evidence="4" id="KW-1185">Reference proteome</keyword>
<protein>
    <submittedName>
        <fullName evidence="3">Uncharacterized protein</fullName>
    </submittedName>
</protein>